<proteinExistence type="predicted"/>
<dbReference type="EMBL" id="CAUWAG010000020">
    <property type="protein sequence ID" value="CAJ2514311.1"/>
    <property type="molecule type" value="Genomic_DNA"/>
</dbReference>
<dbReference type="Proteomes" id="UP001295740">
    <property type="component" value="Unassembled WGS sequence"/>
</dbReference>
<comment type="caution">
    <text evidence="2">The sequence shown here is derived from an EMBL/GenBank/DDBJ whole genome shotgun (WGS) entry which is preliminary data.</text>
</comment>
<evidence type="ECO:0000313" key="2">
    <source>
        <dbReference type="EMBL" id="CAJ2514311.1"/>
    </source>
</evidence>
<feature type="coiled-coil region" evidence="1">
    <location>
        <begin position="34"/>
        <end position="61"/>
    </location>
</feature>
<name>A0AAI8W074_9PEZI</name>
<dbReference type="AlphaFoldDB" id="A0AAI8W074"/>
<organism evidence="2 3">
    <name type="scientific">Anthostomella pinea</name>
    <dbReference type="NCBI Taxonomy" id="933095"/>
    <lineage>
        <taxon>Eukaryota</taxon>
        <taxon>Fungi</taxon>
        <taxon>Dikarya</taxon>
        <taxon>Ascomycota</taxon>
        <taxon>Pezizomycotina</taxon>
        <taxon>Sordariomycetes</taxon>
        <taxon>Xylariomycetidae</taxon>
        <taxon>Xylariales</taxon>
        <taxon>Xylariaceae</taxon>
        <taxon>Anthostomella</taxon>
    </lineage>
</organism>
<accession>A0AAI8W074</accession>
<keyword evidence="1" id="KW-0175">Coiled coil</keyword>
<protein>
    <submittedName>
        <fullName evidence="2">Uu.00g024300.m01.CDS01</fullName>
    </submittedName>
</protein>
<evidence type="ECO:0000256" key="1">
    <source>
        <dbReference type="SAM" id="Coils"/>
    </source>
</evidence>
<sequence length="500" mass="56333">MKILTHREGRQGVWEYRVERKDGTKLSVTEGGVEERDKKALSEYKNQHKELQDVKDLYLKRASAAILNAHKILTSLRDEAKPRSRMNIEAGDYLVAINSCTVGQPVTAAYYTHINNRKWNKPTDNFVFCSSRDAEEILKRGPPLLPNVIPIDWNNDAKHSLNISEFLEQLTIGPMLEFHGFERELPQQGYVTPVKLDSKLAIDKFKDDARGPLNFLNLRGRKPNQVPSCLARLPEYHIIGLGTENGKEGKPGGDLTRSIRFHLLASKGAIHSAHINRHGMITTIFNEEGDKLWPLWVRANVRDWAESRALPTGPLVGLLLAKGYTLIQPGGTIHMPCTIGERVLLSGTMHWHPRQVLQILQQTQVEIECPHVTNEPVSGQFLGEISLILRLWKANTPLFDWGSQEDLEECESILKRLQGMLCTIKKRKRGKAKAGEDIDSPLTLFVIPTAIVHLRNADFVTRSCRLAGGELVQLAQAFDGDQLPIRQRAQSFSMGHLQLC</sequence>
<reference evidence="2" key="1">
    <citation type="submission" date="2023-10" db="EMBL/GenBank/DDBJ databases">
        <authorList>
            <person name="Hackl T."/>
        </authorList>
    </citation>
    <scope>NUCLEOTIDE SEQUENCE</scope>
</reference>
<evidence type="ECO:0000313" key="3">
    <source>
        <dbReference type="Proteomes" id="UP001295740"/>
    </source>
</evidence>
<keyword evidence="3" id="KW-1185">Reference proteome</keyword>
<gene>
    <name evidence="2" type="ORF">KHLLAP_LOCUS14779</name>
</gene>